<feature type="compositionally biased region" description="Polar residues" evidence="2">
    <location>
        <begin position="803"/>
        <end position="820"/>
    </location>
</feature>
<dbReference type="PANTHER" id="PTHR10039">
    <property type="entry name" value="AMELOGENIN"/>
    <property type="match status" value="1"/>
</dbReference>
<dbReference type="SUPFAM" id="SSF52540">
    <property type="entry name" value="P-loop containing nucleoside triphosphate hydrolases"/>
    <property type="match status" value="1"/>
</dbReference>
<organism evidence="4 5">
    <name type="scientific">Paramarasmius palmivorus</name>
    <dbReference type="NCBI Taxonomy" id="297713"/>
    <lineage>
        <taxon>Eukaryota</taxon>
        <taxon>Fungi</taxon>
        <taxon>Dikarya</taxon>
        <taxon>Basidiomycota</taxon>
        <taxon>Agaricomycotina</taxon>
        <taxon>Agaricomycetes</taxon>
        <taxon>Agaricomycetidae</taxon>
        <taxon>Agaricales</taxon>
        <taxon>Marasmiineae</taxon>
        <taxon>Marasmiaceae</taxon>
        <taxon>Paramarasmius</taxon>
    </lineage>
</organism>
<gene>
    <name evidence="4" type="ORF">VNI00_008800</name>
</gene>
<evidence type="ECO:0000256" key="1">
    <source>
        <dbReference type="ARBA" id="ARBA00022737"/>
    </source>
</evidence>
<dbReference type="Gene3D" id="3.40.50.300">
    <property type="entry name" value="P-loop containing nucleotide triphosphate hydrolases"/>
    <property type="match status" value="1"/>
</dbReference>
<dbReference type="AlphaFoldDB" id="A0AAW0CW30"/>
<protein>
    <recommendedName>
        <fullName evidence="3">Nephrocystin 3-like N-terminal domain-containing protein</fullName>
    </recommendedName>
</protein>
<proteinExistence type="predicted"/>
<feature type="region of interest" description="Disordered" evidence="2">
    <location>
        <begin position="803"/>
        <end position="826"/>
    </location>
</feature>
<evidence type="ECO:0000313" key="5">
    <source>
        <dbReference type="Proteomes" id="UP001383192"/>
    </source>
</evidence>
<keyword evidence="5" id="KW-1185">Reference proteome</keyword>
<dbReference type="InterPro" id="IPR027417">
    <property type="entry name" value="P-loop_NTPase"/>
</dbReference>
<name>A0AAW0CW30_9AGAR</name>
<keyword evidence="1" id="KW-0677">Repeat</keyword>
<reference evidence="4 5" key="1">
    <citation type="submission" date="2024-01" db="EMBL/GenBank/DDBJ databases">
        <title>A draft genome for a cacao thread blight-causing isolate of Paramarasmius palmivorus.</title>
        <authorList>
            <person name="Baruah I.K."/>
            <person name="Bukari Y."/>
            <person name="Amoako-Attah I."/>
            <person name="Meinhardt L.W."/>
            <person name="Bailey B.A."/>
            <person name="Cohen S.P."/>
        </authorList>
    </citation>
    <scope>NUCLEOTIDE SEQUENCE [LARGE SCALE GENOMIC DNA]</scope>
    <source>
        <strain evidence="4 5">GH-12</strain>
    </source>
</reference>
<comment type="caution">
    <text evidence="4">The sequence shown here is derived from an EMBL/GenBank/DDBJ whole genome shotgun (WGS) entry which is preliminary data.</text>
</comment>
<accession>A0AAW0CW30</accession>
<evidence type="ECO:0000256" key="2">
    <source>
        <dbReference type="SAM" id="MobiDB-lite"/>
    </source>
</evidence>
<dbReference type="EMBL" id="JAYKXP010000030">
    <property type="protein sequence ID" value="KAK7043062.1"/>
    <property type="molecule type" value="Genomic_DNA"/>
</dbReference>
<dbReference type="InterPro" id="IPR056884">
    <property type="entry name" value="NPHP3-like_N"/>
</dbReference>
<feature type="domain" description="Nephrocystin 3-like N-terminal" evidence="3">
    <location>
        <begin position="29"/>
        <end position="192"/>
    </location>
</feature>
<dbReference type="Proteomes" id="UP001383192">
    <property type="component" value="Unassembled WGS sequence"/>
</dbReference>
<evidence type="ECO:0000313" key="4">
    <source>
        <dbReference type="EMBL" id="KAK7043062.1"/>
    </source>
</evidence>
<evidence type="ECO:0000259" key="3">
    <source>
        <dbReference type="Pfam" id="PF24883"/>
    </source>
</evidence>
<dbReference type="Pfam" id="PF24883">
    <property type="entry name" value="NPHP3_N"/>
    <property type="match status" value="1"/>
</dbReference>
<sequence length="826" mass="93091">MNAGHDAEARYPQPNCHPNTRVDALNRLDRWIRDESGTPRVCWIHGSAGVGKSAIAQKVSEDHPDQLCGAFFFSRNDSSRDKLYSFIATLAYQCCTSVPLGNIVGPFIIDAIRSHPNIFQTSVENQFRKLLLEPFSKVTQPQQQKLPNLIVVDGLDECIDPSSQRRLLSIIDEAIMADTPNTFPFIFLLCSRPEPQICHGIDGAGFTSALQRIEISGTTIRFTGKLTDSDLDIQRYFVEKFAMLREKHRTVLQDEGAVWPSQGAVQDLVWRASGQFIFAVTVINYIDTLDERPQDRLDTILCTEPGDILEPPYSALDALYRQILSTCRHWDKVRPILRLLVTLHPDIEDLLNIERKKIEWSSTSIITRLLGLRPGDVEVLLSKLHSVIYIPENADWEIRILHTSFTEFLQDRARSMDFFSPQYSREDYCDMVAVLLLRTLSPYCSSTPSLNDPSSAYGVEDLYNHNLFFRFASDYWSAYCCQVPSPSVDLLAVLDELDPYASGALTFAKGHNHGVAWALCGWRNCLKWAKVRPGGKVPRKFIEKTEAFFQGFYIAYYTPQPFSRLNLILHTLRVEYGFSSLDGCDEDLSVTVFPLRYYIRWSGEEWSDRAMYFLVLPTTSKAGLVVPDGWTLVHITKANENILQRMYDIYVSLDQRAREIFNNDILHDATESVTQNLVKDRDLAKFKAQLYKHRNLLTKSTTTHLNTSILQDDASSGGDVSIFPNDIASIRDTASLNEVDPASLDAKPAASPLNVASFNNGSATMKEAFLPDGILEKSLRILKTIVLLLLSSVVARIGSQLVSPNPSRQESISSASNLQEFTDVPD</sequence>